<proteinExistence type="predicted"/>
<evidence type="ECO:0000313" key="3">
    <source>
        <dbReference type="Proteomes" id="UP000828390"/>
    </source>
</evidence>
<dbReference type="PANTHER" id="PTHR46051">
    <property type="entry name" value="SH2 DOMAIN-CONTAINING PROTEIN"/>
    <property type="match status" value="1"/>
</dbReference>
<organism evidence="2 3">
    <name type="scientific">Dreissena polymorpha</name>
    <name type="common">Zebra mussel</name>
    <name type="synonym">Mytilus polymorpha</name>
    <dbReference type="NCBI Taxonomy" id="45954"/>
    <lineage>
        <taxon>Eukaryota</taxon>
        <taxon>Metazoa</taxon>
        <taxon>Spiralia</taxon>
        <taxon>Lophotrochozoa</taxon>
        <taxon>Mollusca</taxon>
        <taxon>Bivalvia</taxon>
        <taxon>Autobranchia</taxon>
        <taxon>Heteroconchia</taxon>
        <taxon>Euheterodonta</taxon>
        <taxon>Imparidentia</taxon>
        <taxon>Neoheterodontei</taxon>
        <taxon>Myida</taxon>
        <taxon>Dreissenoidea</taxon>
        <taxon>Dreissenidae</taxon>
        <taxon>Dreissena</taxon>
    </lineage>
</organism>
<reference evidence="2" key="1">
    <citation type="journal article" date="2019" name="bioRxiv">
        <title>The Genome of the Zebra Mussel, Dreissena polymorpha: A Resource for Invasive Species Research.</title>
        <authorList>
            <person name="McCartney M.A."/>
            <person name="Auch B."/>
            <person name="Kono T."/>
            <person name="Mallez S."/>
            <person name="Zhang Y."/>
            <person name="Obille A."/>
            <person name="Becker A."/>
            <person name="Abrahante J.E."/>
            <person name="Garbe J."/>
            <person name="Badalamenti J.P."/>
            <person name="Herman A."/>
            <person name="Mangelson H."/>
            <person name="Liachko I."/>
            <person name="Sullivan S."/>
            <person name="Sone E.D."/>
            <person name="Koren S."/>
            <person name="Silverstein K.A.T."/>
            <person name="Beckman K.B."/>
            <person name="Gohl D.M."/>
        </authorList>
    </citation>
    <scope>NUCLEOTIDE SEQUENCE</scope>
    <source>
        <strain evidence="2">Duluth1</strain>
        <tissue evidence="2">Whole animal</tissue>
    </source>
</reference>
<protein>
    <recommendedName>
        <fullName evidence="1">Phosphatidylinositol 3,4,5-trisphosphate 5-phosphatase 1/2-like second C2 domain-containing protein</fullName>
    </recommendedName>
</protein>
<dbReference type="Pfam" id="PF24147">
    <property type="entry name" value="C2_SHIP1-2_2nd"/>
    <property type="match status" value="1"/>
</dbReference>
<feature type="domain" description="Phosphatidylinositol 3,4,5-trisphosphate 5-phosphatase 1/2-like second C2" evidence="1">
    <location>
        <begin position="1"/>
        <end position="64"/>
    </location>
</feature>
<dbReference type="EMBL" id="JAIWYP010000006">
    <property type="protein sequence ID" value="KAH3804672.1"/>
    <property type="molecule type" value="Genomic_DNA"/>
</dbReference>
<evidence type="ECO:0000259" key="1">
    <source>
        <dbReference type="Pfam" id="PF24147"/>
    </source>
</evidence>
<keyword evidence="3" id="KW-1185">Reference proteome</keyword>
<sequence>MRPIFADQSYLEDQHILIAVIAKDADNESYGECVVSLRCMFSEEPKDFECLLHHQGEEVGKIRSETRHVIYLIESHCGELDMMVSSIYT</sequence>
<evidence type="ECO:0000313" key="2">
    <source>
        <dbReference type="EMBL" id="KAH3804672.1"/>
    </source>
</evidence>
<dbReference type="AlphaFoldDB" id="A0A9D4FUC1"/>
<gene>
    <name evidence="2" type="ORF">DPMN_132960</name>
</gene>
<comment type="caution">
    <text evidence="2">The sequence shown here is derived from an EMBL/GenBank/DDBJ whole genome shotgun (WGS) entry which is preliminary data.</text>
</comment>
<reference evidence="2" key="2">
    <citation type="submission" date="2020-11" db="EMBL/GenBank/DDBJ databases">
        <authorList>
            <person name="McCartney M.A."/>
            <person name="Auch B."/>
            <person name="Kono T."/>
            <person name="Mallez S."/>
            <person name="Becker A."/>
            <person name="Gohl D.M."/>
            <person name="Silverstein K.A.T."/>
            <person name="Koren S."/>
            <person name="Bechman K.B."/>
            <person name="Herman A."/>
            <person name="Abrahante J.E."/>
            <person name="Garbe J."/>
        </authorList>
    </citation>
    <scope>NUCLEOTIDE SEQUENCE</scope>
    <source>
        <strain evidence="2">Duluth1</strain>
        <tissue evidence="2">Whole animal</tissue>
    </source>
</reference>
<accession>A0A9D4FUC1</accession>
<dbReference type="InterPro" id="IPR057509">
    <property type="entry name" value="C2_SHIP1-2_2nd"/>
</dbReference>
<dbReference type="Proteomes" id="UP000828390">
    <property type="component" value="Unassembled WGS sequence"/>
</dbReference>
<dbReference type="GO" id="GO:0050776">
    <property type="term" value="P:regulation of immune response"/>
    <property type="evidence" value="ECO:0007669"/>
    <property type="project" value="TreeGrafter"/>
</dbReference>
<dbReference type="GO" id="GO:0009966">
    <property type="term" value="P:regulation of signal transduction"/>
    <property type="evidence" value="ECO:0007669"/>
    <property type="project" value="TreeGrafter"/>
</dbReference>
<dbReference type="PANTHER" id="PTHR46051:SF1">
    <property type="entry name" value="INOSITOL POLYPHOSPHATE-RELATED PHOSPHATASE DOMAIN-CONTAINING PROTEIN"/>
    <property type="match status" value="1"/>
</dbReference>
<name>A0A9D4FUC1_DREPO</name>